<dbReference type="Gramene" id="TVU07446">
    <property type="protein sequence ID" value="TVU07446"/>
    <property type="gene ID" value="EJB05_47502"/>
</dbReference>
<name>A0A5J9T7S2_9POAL</name>
<gene>
    <name evidence="1" type="ORF">EJB05_47502</name>
</gene>
<organism evidence="1 2">
    <name type="scientific">Eragrostis curvula</name>
    <name type="common">weeping love grass</name>
    <dbReference type="NCBI Taxonomy" id="38414"/>
    <lineage>
        <taxon>Eukaryota</taxon>
        <taxon>Viridiplantae</taxon>
        <taxon>Streptophyta</taxon>
        <taxon>Embryophyta</taxon>
        <taxon>Tracheophyta</taxon>
        <taxon>Spermatophyta</taxon>
        <taxon>Magnoliopsida</taxon>
        <taxon>Liliopsida</taxon>
        <taxon>Poales</taxon>
        <taxon>Poaceae</taxon>
        <taxon>PACMAD clade</taxon>
        <taxon>Chloridoideae</taxon>
        <taxon>Eragrostideae</taxon>
        <taxon>Eragrostidinae</taxon>
        <taxon>Eragrostis</taxon>
    </lineage>
</organism>
<comment type="caution">
    <text evidence="1">The sequence shown here is derived from an EMBL/GenBank/DDBJ whole genome shotgun (WGS) entry which is preliminary data.</text>
</comment>
<feature type="non-terminal residue" evidence="1">
    <location>
        <position position="1"/>
    </location>
</feature>
<dbReference type="EMBL" id="RWGY01000045">
    <property type="protein sequence ID" value="TVU07446.1"/>
    <property type="molecule type" value="Genomic_DNA"/>
</dbReference>
<proteinExistence type="predicted"/>
<evidence type="ECO:0000313" key="1">
    <source>
        <dbReference type="EMBL" id="TVU07446.1"/>
    </source>
</evidence>
<dbReference type="Proteomes" id="UP000324897">
    <property type="component" value="Unassembled WGS sequence"/>
</dbReference>
<reference evidence="1 2" key="1">
    <citation type="journal article" date="2019" name="Sci. Rep.">
        <title>A high-quality genome of Eragrostis curvula grass provides insights into Poaceae evolution and supports new strategies to enhance forage quality.</title>
        <authorList>
            <person name="Carballo J."/>
            <person name="Santos B.A.C.M."/>
            <person name="Zappacosta D."/>
            <person name="Garbus I."/>
            <person name="Selva J.P."/>
            <person name="Gallo C.A."/>
            <person name="Diaz A."/>
            <person name="Albertini E."/>
            <person name="Caccamo M."/>
            <person name="Echenique V."/>
        </authorList>
    </citation>
    <scope>NUCLEOTIDE SEQUENCE [LARGE SCALE GENOMIC DNA]</scope>
    <source>
        <strain evidence="2">cv. Victoria</strain>
        <tissue evidence="1">Leaf</tissue>
    </source>
</reference>
<accession>A0A5J9T7S2</accession>
<keyword evidence="2" id="KW-1185">Reference proteome</keyword>
<dbReference type="AlphaFoldDB" id="A0A5J9T7S2"/>
<evidence type="ECO:0000313" key="2">
    <source>
        <dbReference type="Proteomes" id="UP000324897"/>
    </source>
</evidence>
<sequence length="62" mass="7111">MEDETTSEKYAAAAKVNMHNKLLSFVNKTPNNQVNDDLIDQGFEEAILGQKMRNRAKRRSSR</sequence>
<protein>
    <submittedName>
        <fullName evidence="1">Uncharacterized protein</fullName>
    </submittedName>
</protein>